<dbReference type="InterPro" id="IPR008280">
    <property type="entry name" value="Tub_FtsZ_C"/>
</dbReference>
<keyword evidence="1" id="KW-0547">Nucleotide-binding</keyword>
<dbReference type="GO" id="GO:0032153">
    <property type="term" value="C:cell division site"/>
    <property type="evidence" value="ECO:0007669"/>
    <property type="project" value="TreeGrafter"/>
</dbReference>
<organism evidence="4">
    <name type="scientific">marine sediment metagenome</name>
    <dbReference type="NCBI Taxonomy" id="412755"/>
    <lineage>
        <taxon>unclassified sequences</taxon>
        <taxon>metagenomes</taxon>
        <taxon>ecological metagenomes</taxon>
    </lineage>
</organism>
<dbReference type="AlphaFoldDB" id="X1IMG9"/>
<dbReference type="PANTHER" id="PTHR30314">
    <property type="entry name" value="CELL DIVISION PROTEIN FTSZ-RELATED"/>
    <property type="match status" value="1"/>
</dbReference>
<gene>
    <name evidence="4" type="ORF">S03H2_52611</name>
</gene>
<dbReference type="GO" id="GO:0005737">
    <property type="term" value="C:cytoplasm"/>
    <property type="evidence" value="ECO:0007669"/>
    <property type="project" value="TreeGrafter"/>
</dbReference>
<protein>
    <recommendedName>
        <fullName evidence="3">Cell division protein FtsZ C-terminal domain-containing protein</fullName>
    </recommendedName>
</protein>
<comment type="caution">
    <text evidence="4">The sequence shown here is derived from an EMBL/GenBank/DDBJ whole genome shotgun (WGS) entry which is preliminary data.</text>
</comment>
<name>X1IMG9_9ZZZZ</name>
<dbReference type="GO" id="GO:0051301">
    <property type="term" value="P:cell division"/>
    <property type="evidence" value="ECO:0007669"/>
    <property type="project" value="TreeGrafter"/>
</dbReference>
<evidence type="ECO:0000313" key="4">
    <source>
        <dbReference type="EMBL" id="GAH67314.1"/>
    </source>
</evidence>
<keyword evidence="2" id="KW-0342">GTP-binding</keyword>
<dbReference type="PANTHER" id="PTHR30314:SF3">
    <property type="entry name" value="MITOCHONDRIAL DIVISION PROTEIN FSZA"/>
    <property type="match status" value="1"/>
</dbReference>
<dbReference type="GO" id="GO:0003924">
    <property type="term" value="F:GTPase activity"/>
    <property type="evidence" value="ECO:0007669"/>
    <property type="project" value="InterPro"/>
</dbReference>
<dbReference type="SUPFAM" id="SSF55307">
    <property type="entry name" value="Tubulin C-terminal domain-like"/>
    <property type="match status" value="1"/>
</dbReference>
<dbReference type="Pfam" id="PF12327">
    <property type="entry name" value="FtsZ_C"/>
    <property type="match status" value="1"/>
</dbReference>
<proteinExistence type="predicted"/>
<reference evidence="4" key="1">
    <citation type="journal article" date="2014" name="Front. Microbiol.">
        <title>High frequency of phylogenetically diverse reductive dehalogenase-homologous genes in deep subseafloor sedimentary metagenomes.</title>
        <authorList>
            <person name="Kawai M."/>
            <person name="Futagami T."/>
            <person name="Toyoda A."/>
            <person name="Takaki Y."/>
            <person name="Nishi S."/>
            <person name="Hori S."/>
            <person name="Arai W."/>
            <person name="Tsubouchi T."/>
            <person name="Morono Y."/>
            <person name="Uchiyama I."/>
            <person name="Ito T."/>
            <person name="Fujiyama A."/>
            <person name="Inagaki F."/>
            <person name="Takami H."/>
        </authorList>
    </citation>
    <scope>NUCLEOTIDE SEQUENCE</scope>
    <source>
        <strain evidence="4">Expedition CK06-06</strain>
    </source>
</reference>
<dbReference type="InterPro" id="IPR045061">
    <property type="entry name" value="FtsZ/CetZ"/>
</dbReference>
<evidence type="ECO:0000256" key="1">
    <source>
        <dbReference type="ARBA" id="ARBA00022741"/>
    </source>
</evidence>
<evidence type="ECO:0000256" key="2">
    <source>
        <dbReference type="ARBA" id="ARBA00023134"/>
    </source>
</evidence>
<dbReference type="EMBL" id="BARU01033424">
    <property type="protein sequence ID" value="GAH67314.1"/>
    <property type="molecule type" value="Genomic_DNA"/>
</dbReference>
<feature type="domain" description="Cell division protein FtsZ C-terminal" evidence="3">
    <location>
        <begin position="2"/>
        <end position="56"/>
    </location>
</feature>
<dbReference type="InterPro" id="IPR037103">
    <property type="entry name" value="Tubulin/FtsZ-like_C"/>
</dbReference>
<dbReference type="Gene3D" id="3.30.1330.20">
    <property type="entry name" value="Tubulin/FtsZ, C-terminal domain"/>
    <property type="match status" value="1"/>
</dbReference>
<evidence type="ECO:0000259" key="3">
    <source>
        <dbReference type="Pfam" id="PF12327"/>
    </source>
</evidence>
<accession>X1IMG9</accession>
<dbReference type="GO" id="GO:0005525">
    <property type="term" value="F:GTP binding"/>
    <property type="evidence" value="ECO:0007669"/>
    <property type="project" value="UniProtKB-KW"/>
</dbReference>
<sequence length="118" mass="13121">MLFNVVGGSSLTLFEVNEAAEVIKQAVDPDANIIFGVAHDPNMDNEVRITLIATGFTSKIGLAEVSQEDEFTQLLKSLKSEEELDVPSFLRRPLFSHRRQAITPSTRLVKTPLRTPVR</sequence>
<dbReference type="InterPro" id="IPR024757">
    <property type="entry name" value="FtsZ_C"/>
</dbReference>